<dbReference type="Proteomes" id="UP000800200">
    <property type="component" value="Unassembled WGS sequence"/>
</dbReference>
<evidence type="ECO:0000313" key="2">
    <source>
        <dbReference type="EMBL" id="KAF2174637.1"/>
    </source>
</evidence>
<dbReference type="EMBL" id="ML994807">
    <property type="protein sequence ID" value="KAF2174628.1"/>
    <property type="molecule type" value="Genomic_DNA"/>
</dbReference>
<sequence length="297" mass="33786">MSIPPTTTNAHASLRKPLENQRNIGGDMSIFFITRLPLPRRFASPEQQQIKGLNYETIATIHFPPPTWLNESEYAVLRPQTDDENAYSALFSLNLSIYDQTIVSSDWDNMYFFLYGLVHPYALTWEIEPDDGSDTGSDVQNYTIPPLIVRDLCYQPIAPRMFNVMNNFPMVSPIVTFTGPIVGSGLMLLHEDPVSGLSETQRRCCGFVQLSTFVTPGNPTKPPFRGSHQFQVFVIFPIHVNPWMTRCKKMAERQTTQFQTNTMFNCTGRIAGFLNHDIMVHPPQLQQDYVFIVVPDS</sequence>
<keyword evidence="3" id="KW-1185">Reference proteome</keyword>
<protein>
    <submittedName>
        <fullName evidence="1">Uncharacterized protein</fullName>
    </submittedName>
</protein>
<evidence type="ECO:0000313" key="3">
    <source>
        <dbReference type="Proteomes" id="UP000800200"/>
    </source>
</evidence>
<dbReference type="OrthoDB" id="5153349at2759"/>
<gene>
    <name evidence="2" type="ORF">K469DRAFT_681023</name>
    <name evidence="1" type="ORF">K469DRAFT_681051</name>
</gene>
<dbReference type="EMBL" id="ML994804">
    <property type="protein sequence ID" value="KAF2174637.1"/>
    <property type="molecule type" value="Genomic_DNA"/>
</dbReference>
<evidence type="ECO:0000313" key="1">
    <source>
        <dbReference type="EMBL" id="KAF2174628.1"/>
    </source>
</evidence>
<accession>A0A6A6D844</accession>
<organism evidence="1 3">
    <name type="scientific">Zopfia rhizophila CBS 207.26</name>
    <dbReference type="NCBI Taxonomy" id="1314779"/>
    <lineage>
        <taxon>Eukaryota</taxon>
        <taxon>Fungi</taxon>
        <taxon>Dikarya</taxon>
        <taxon>Ascomycota</taxon>
        <taxon>Pezizomycotina</taxon>
        <taxon>Dothideomycetes</taxon>
        <taxon>Dothideomycetes incertae sedis</taxon>
        <taxon>Zopfiaceae</taxon>
        <taxon>Zopfia</taxon>
    </lineage>
</organism>
<reference evidence="1" key="1">
    <citation type="journal article" date="2020" name="Stud. Mycol.">
        <title>101 Dothideomycetes genomes: a test case for predicting lifestyles and emergence of pathogens.</title>
        <authorList>
            <person name="Haridas S."/>
            <person name="Albert R."/>
            <person name="Binder M."/>
            <person name="Bloem J."/>
            <person name="Labutti K."/>
            <person name="Salamov A."/>
            <person name="Andreopoulos B."/>
            <person name="Baker S."/>
            <person name="Barry K."/>
            <person name="Bills G."/>
            <person name="Bluhm B."/>
            <person name="Cannon C."/>
            <person name="Castanera R."/>
            <person name="Culley D."/>
            <person name="Daum C."/>
            <person name="Ezra D."/>
            <person name="Gonzalez J."/>
            <person name="Henrissat B."/>
            <person name="Kuo A."/>
            <person name="Liang C."/>
            <person name="Lipzen A."/>
            <person name="Lutzoni F."/>
            <person name="Magnuson J."/>
            <person name="Mondo S."/>
            <person name="Nolan M."/>
            <person name="Ohm R."/>
            <person name="Pangilinan J."/>
            <person name="Park H.-J."/>
            <person name="Ramirez L."/>
            <person name="Alfaro M."/>
            <person name="Sun H."/>
            <person name="Tritt A."/>
            <person name="Yoshinaga Y."/>
            <person name="Zwiers L.-H."/>
            <person name="Turgeon B."/>
            <person name="Goodwin S."/>
            <person name="Spatafora J."/>
            <person name="Crous P."/>
            <person name="Grigoriev I."/>
        </authorList>
    </citation>
    <scope>NUCLEOTIDE SEQUENCE</scope>
    <source>
        <strain evidence="1">CBS 207.26</strain>
    </source>
</reference>
<dbReference type="AlphaFoldDB" id="A0A6A6D844"/>
<name>A0A6A6D844_9PEZI</name>
<proteinExistence type="predicted"/>